<organism evidence="2 3">
    <name type="scientific">Ascobolus immersus RN42</name>
    <dbReference type="NCBI Taxonomy" id="1160509"/>
    <lineage>
        <taxon>Eukaryota</taxon>
        <taxon>Fungi</taxon>
        <taxon>Dikarya</taxon>
        <taxon>Ascomycota</taxon>
        <taxon>Pezizomycotina</taxon>
        <taxon>Pezizomycetes</taxon>
        <taxon>Pezizales</taxon>
        <taxon>Ascobolaceae</taxon>
        <taxon>Ascobolus</taxon>
    </lineage>
</organism>
<dbReference type="Pfam" id="PF06824">
    <property type="entry name" value="Glyco_hydro_125"/>
    <property type="match status" value="1"/>
</dbReference>
<protein>
    <submittedName>
        <fullName evidence="2">DUF1237 domain-containing protein</fullName>
    </submittedName>
</protein>
<evidence type="ECO:0000313" key="3">
    <source>
        <dbReference type="Proteomes" id="UP000275078"/>
    </source>
</evidence>
<reference evidence="2 3" key="1">
    <citation type="journal article" date="2018" name="Nat. Ecol. Evol.">
        <title>Pezizomycetes genomes reveal the molecular basis of ectomycorrhizal truffle lifestyle.</title>
        <authorList>
            <person name="Murat C."/>
            <person name="Payen T."/>
            <person name="Noel B."/>
            <person name="Kuo A."/>
            <person name="Morin E."/>
            <person name="Chen J."/>
            <person name="Kohler A."/>
            <person name="Krizsan K."/>
            <person name="Balestrini R."/>
            <person name="Da Silva C."/>
            <person name="Montanini B."/>
            <person name="Hainaut M."/>
            <person name="Levati E."/>
            <person name="Barry K.W."/>
            <person name="Belfiori B."/>
            <person name="Cichocki N."/>
            <person name="Clum A."/>
            <person name="Dockter R.B."/>
            <person name="Fauchery L."/>
            <person name="Guy J."/>
            <person name="Iotti M."/>
            <person name="Le Tacon F."/>
            <person name="Lindquist E.A."/>
            <person name="Lipzen A."/>
            <person name="Malagnac F."/>
            <person name="Mello A."/>
            <person name="Molinier V."/>
            <person name="Miyauchi S."/>
            <person name="Poulain J."/>
            <person name="Riccioni C."/>
            <person name="Rubini A."/>
            <person name="Sitrit Y."/>
            <person name="Splivallo R."/>
            <person name="Traeger S."/>
            <person name="Wang M."/>
            <person name="Zifcakova L."/>
            <person name="Wipf D."/>
            <person name="Zambonelli A."/>
            <person name="Paolocci F."/>
            <person name="Nowrousian M."/>
            <person name="Ottonello S."/>
            <person name="Baldrian P."/>
            <person name="Spatafora J.W."/>
            <person name="Henrissat B."/>
            <person name="Nagy L.G."/>
            <person name="Aury J.M."/>
            <person name="Wincker P."/>
            <person name="Grigoriev I.V."/>
            <person name="Bonfante P."/>
            <person name="Martin F.M."/>
        </authorList>
    </citation>
    <scope>NUCLEOTIDE SEQUENCE [LARGE SCALE GENOMIC DNA]</scope>
    <source>
        <strain evidence="2 3">RN42</strain>
    </source>
</reference>
<dbReference type="InterPro" id="IPR008313">
    <property type="entry name" value="GH125"/>
</dbReference>
<dbReference type="OrthoDB" id="7771656at2759"/>
<dbReference type="InterPro" id="IPR012341">
    <property type="entry name" value="6hp_glycosidase-like_sf"/>
</dbReference>
<evidence type="ECO:0000313" key="2">
    <source>
        <dbReference type="EMBL" id="RPA82592.1"/>
    </source>
</evidence>
<dbReference type="STRING" id="1160509.A0A3N4I929"/>
<dbReference type="SMART" id="SM01149">
    <property type="entry name" value="DUF1237"/>
    <property type="match status" value="1"/>
</dbReference>
<feature type="signal peptide" evidence="1">
    <location>
        <begin position="1"/>
        <end position="17"/>
    </location>
</feature>
<dbReference type="PIRSF" id="PIRSF028846">
    <property type="entry name" value="UCP028846"/>
    <property type="match status" value="1"/>
</dbReference>
<gene>
    <name evidence="2" type="ORF">BJ508DRAFT_414016</name>
</gene>
<dbReference type="GO" id="GO:0003824">
    <property type="term" value="F:catalytic activity"/>
    <property type="evidence" value="ECO:0007669"/>
    <property type="project" value="UniProtKB-ARBA"/>
</dbReference>
<name>A0A3N4I929_ASCIM</name>
<sequence>MLPFLTLLLATPLAVTGSEYLAYNQQDKTQDYLTTGWGIQQAVLNTNACPDYTYYSAVPHPPFSEGPLKLPFQRPVPECRLFRSQSLEKKLLELKGKMKDVDLARLFENAWPNTLDTTVRWHVPEGKPHEKQSFIVTGDINAQWLRDSTNQLSQYQFLAKDDEDLRNLILGAINTQADFVLKSPYCNAFQPPAASGLSPSNNGQDDTVNPVYDNHIVFECKYEVDSLASFLSLGNQYYAATGDSSFVTSKWLNAVQQLLIVLQEQSVGTFREEGGVNDLVYTFQRRTNTGTETLNLAGTGNPLASGTGLIRSAFRPSDDACIMQYFIPGNAFLSVELSRTATLLSKLTDNTVAKTLHPKLSALSTRIKDGIYKHGVVTHPTFGKVFAYETDGYGSHIFLDDANLPSLLSLPLLGFIDAKDELYQNTRKMVLSVEGNPYYLKGKQISGIGGPHVGIRNVWPISLLVQAMTSEDDKEILELLETVKKVSINGVVNESVHTVRPGEYTRSWFAWANSVLAETVLELVRRKPGLVLKSGETVEL</sequence>
<dbReference type="EMBL" id="ML119670">
    <property type="protein sequence ID" value="RPA82592.1"/>
    <property type="molecule type" value="Genomic_DNA"/>
</dbReference>
<dbReference type="InterPro" id="IPR008928">
    <property type="entry name" value="6-hairpin_glycosidase_sf"/>
</dbReference>
<feature type="chain" id="PRO_5018174540" evidence="1">
    <location>
        <begin position="18"/>
        <end position="540"/>
    </location>
</feature>
<dbReference type="Proteomes" id="UP000275078">
    <property type="component" value="Unassembled WGS sequence"/>
</dbReference>
<proteinExistence type="predicted"/>
<dbReference type="Gene3D" id="1.50.10.10">
    <property type="match status" value="1"/>
</dbReference>
<dbReference type="PANTHER" id="PTHR31047">
    <property type="entry name" value="MEIOTICALLY UP-REGULATED GENE 157 PROTEIN"/>
    <property type="match status" value="1"/>
</dbReference>
<dbReference type="PANTHER" id="PTHR31047:SF0">
    <property type="entry name" value="MEIOTICALLY UP-REGULATED GENE 157 PROTEIN"/>
    <property type="match status" value="1"/>
</dbReference>
<dbReference type="GO" id="GO:0005975">
    <property type="term" value="P:carbohydrate metabolic process"/>
    <property type="evidence" value="ECO:0007669"/>
    <property type="project" value="InterPro"/>
</dbReference>
<evidence type="ECO:0000256" key="1">
    <source>
        <dbReference type="SAM" id="SignalP"/>
    </source>
</evidence>
<accession>A0A3N4I929</accession>
<dbReference type="SUPFAM" id="SSF48208">
    <property type="entry name" value="Six-hairpin glycosidases"/>
    <property type="match status" value="1"/>
</dbReference>
<keyword evidence="1" id="KW-0732">Signal</keyword>
<dbReference type="AlphaFoldDB" id="A0A3N4I929"/>
<keyword evidence="3" id="KW-1185">Reference proteome</keyword>